<dbReference type="EMBL" id="FRAS01000024">
    <property type="protein sequence ID" value="SHL88047.1"/>
    <property type="molecule type" value="Genomic_DNA"/>
</dbReference>
<evidence type="ECO:0000313" key="1">
    <source>
        <dbReference type="EMBL" id="SHL88047.1"/>
    </source>
</evidence>
<protein>
    <submittedName>
        <fullName evidence="1">Uncharacterized protein</fullName>
    </submittedName>
</protein>
<gene>
    <name evidence="1" type="ORF">SAMN02746009_03552</name>
</gene>
<sequence length="485" mass="53212">MIRLTCAAGELHLASSAVSLEIGNPYFGFTSVPGITTYPFSIAGTEDTMRKLNFPHLRAAQGQVPAPEPAELYIDGLLWRVGVLVYESFDESKGRGQGVFQYKFLADAADLQSRIDGVSLRSLDLGAVLLQLRYDHADYALPLVRNESFFGDKNPPYNGWLNHFPGQYTPSAESPLVPFPRLIPLLRRVLAAVGYSLSGPWTQEAEALKLIVVSDRALRRGAATVQLNQHVPDMNVGEFLVALQQLLGLGYSFDAVRRELRVTRLRDIVADQAYVHRAGGAARFSPPTAQGYTLEMRLANDELNKTLDTSWSRLLLGAGKEKLGPAAGTLHVGLVADPVRGTELLVPRLEGKGAGEEFELGDDSRLGLLLLLDHGLQPDSGGQPYPLASPLNRNAQGAVVGQSTLHWAGPQGLYAQAHQPWLDFLSAAGKEERTMEFRVSDLLALEPGRKEMVGYRKYLWEKVSLSVPTGRRLESARFTYRNIAL</sequence>
<accession>A0A1M7E8I7</accession>
<dbReference type="STRING" id="1121959.SAMN02746009_03552"/>
<organism evidence="1 2">
    <name type="scientific">Hymenobacter psychrotolerans DSM 18569</name>
    <dbReference type="NCBI Taxonomy" id="1121959"/>
    <lineage>
        <taxon>Bacteria</taxon>
        <taxon>Pseudomonadati</taxon>
        <taxon>Bacteroidota</taxon>
        <taxon>Cytophagia</taxon>
        <taxon>Cytophagales</taxon>
        <taxon>Hymenobacteraceae</taxon>
        <taxon>Hymenobacter</taxon>
    </lineage>
</organism>
<reference evidence="2" key="1">
    <citation type="submission" date="2016-11" db="EMBL/GenBank/DDBJ databases">
        <authorList>
            <person name="Varghese N."/>
            <person name="Submissions S."/>
        </authorList>
    </citation>
    <scope>NUCLEOTIDE SEQUENCE [LARGE SCALE GENOMIC DNA]</scope>
    <source>
        <strain evidence="2">DSM 18569</strain>
    </source>
</reference>
<dbReference type="OrthoDB" id="1287238at2"/>
<keyword evidence="2" id="KW-1185">Reference proteome</keyword>
<name>A0A1M7E8I7_9BACT</name>
<evidence type="ECO:0000313" key="2">
    <source>
        <dbReference type="Proteomes" id="UP000183947"/>
    </source>
</evidence>
<dbReference type="RefSeq" id="WP_073288026.1">
    <property type="nucleotide sequence ID" value="NZ_FRAS01000024.1"/>
</dbReference>
<proteinExistence type="predicted"/>
<dbReference type="Proteomes" id="UP000183947">
    <property type="component" value="Unassembled WGS sequence"/>
</dbReference>
<dbReference type="AlphaFoldDB" id="A0A1M7E8I7"/>